<organism evidence="3 4">
    <name type="scientific">Phaeovibrio sulfidiphilus</name>
    <dbReference type="NCBI Taxonomy" id="1220600"/>
    <lineage>
        <taxon>Bacteria</taxon>
        <taxon>Pseudomonadati</taxon>
        <taxon>Pseudomonadota</taxon>
        <taxon>Alphaproteobacteria</taxon>
        <taxon>Rhodospirillales</taxon>
        <taxon>Rhodospirillaceae</taxon>
        <taxon>Phaeovibrio</taxon>
    </lineage>
</organism>
<feature type="compositionally biased region" description="Low complexity" evidence="1">
    <location>
        <begin position="30"/>
        <end position="52"/>
    </location>
</feature>
<accession>A0A8J6YP67</accession>
<evidence type="ECO:0000256" key="2">
    <source>
        <dbReference type="SAM" id="SignalP"/>
    </source>
</evidence>
<keyword evidence="4" id="KW-1185">Reference proteome</keyword>
<keyword evidence="2" id="KW-0732">Signal</keyword>
<evidence type="ECO:0000313" key="3">
    <source>
        <dbReference type="EMBL" id="MBE1237016.1"/>
    </source>
</evidence>
<feature type="compositionally biased region" description="Gly residues" evidence="1">
    <location>
        <begin position="528"/>
        <end position="537"/>
    </location>
</feature>
<feature type="region of interest" description="Disordered" evidence="1">
    <location>
        <begin position="30"/>
        <end position="91"/>
    </location>
</feature>
<dbReference type="Proteomes" id="UP000631034">
    <property type="component" value="Unassembled WGS sequence"/>
</dbReference>
<feature type="signal peptide" evidence="2">
    <location>
        <begin position="1"/>
        <end position="29"/>
    </location>
</feature>
<feature type="compositionally biased region" description="Low complexity" evidence="1">
    <location>
        <begin position="80"/>
        <end position="91"/>
    </location>
</feature>
<dbReference type="RefSeq" id="WP_192534028.1">
    <property type="nucleotide sequence ID" value="NZ_JACZHT010000003.1"/>
</dbReference>
<proteinExistence type="predicted"/>
<feature type="chain" id="PRO_5035283266" evidence="2">
    <location>
        <begin position="30"/>
        <end position="537"/>
    </location>
</feature>
<evidence type="ECO:0000313" key="4">
    <source>
        <dbReference type="Proteomes" id="UP000631034"/>
    </source>
</evidence>
<feature type="compositionally biased region" description="Basic and acidic residues" evidence="1">
    <location>
        <begin position="70"/>
        <end position="79"/>
    </location>
</feature>
<reference evidence="3" key="1">
    <citation type="submission" date="2020-10" db="EMBL/GenBank/DDBJ databases">
        <title>Genome sequence of the unusual species of purple photosynthetic bacteria, Phaeovibrio sulfidiphilus DSM 23193, type strain.</title>
        <authorList>
            <person name="Kyndt J.A."/>
            <person name="Meyer T.E."/>
        </authorList>
    </citation>
    <scope>NUCLEOTIDE SEQUENCE</scope>
    <source>
        <strain evidence="3">DSM 23193</strain>
    </source>
</reference>
<sequence>MVRSRPLILPALCLVSLVLPGLLPWGADAAPAPERASSAPAPARTPNPAASRMLEDADGLPDSGATGAGHETEHERGHEASAAGAGSAPEGLSPDTAALEFFWSGSIMARDPARPLIEDIQAFETFFRQNWAVTAWRFEDWRETSVPSWRFEVDLTGLPGLDGLSVHGFIPENRRSIRFEEDGCEYFTLDFVRRFVERFPDQADNIAFFNEYDEVTVFEPDLDRATLLSRIRLETPLAENEASWFLDAAQPQPEPGTEPTRPVPDPAAMAALPPRDLLNENALLLLAWRSIWPPSLDGDMSSAAGQYRGPWPKVGKPQWVAPCEIAPEAFDDMRARSLLLGWEPNAADDAELRARLARFLGLAFPERFGARKPADLDDWLMVRLDEARARGFGDDEALVYWPVLAALAGDDFARIPYVDLWLQIEYLSRDDLLDRLLRSANLSLRNPWIAALLASVREGDARDGNGQNDAPAGDNMTGDTLPAGATGDGGSPEREGAAVAPERTGTDSGSRDEAGDGSGSGNAERTGTGAGSRTGNP</sequence>
<protein>
    <submittedName>
        <fullName evidence="3">Uncharacterized protein</fullName>
    </submittedName>
</protein>
<feature type="region of interest" description="Disordered" evidence="1">
    <location>
        <begin position="460"/>
        <end position="537"/>
    </location>
</feature>
<comment type="caution">
    <text evidence="3">The sequence shown here is derived from an EMBL/GenBank/DDBJ whole genome shotgun (WGS) entry which is preliminary data.</text>
</comment>
<gene>
    <name evidence="3" type="ORF">IHV25_05075</name>
</gene>
<dbReference type="AlphaFoldDB" id="A0A8J6YP67"/>
<dbReference type="EMBL" id="JACZHT010000003">
    <property type="protein sequence ID" value="MBE1237016.1"/>
    <property type="molecule type" value="Genomic_DNA"/>
</dbReference>
<name>A0A8J6YP67_9PROT</name>
<evidence type="ECO:0000256" key="1">
    <source>
        <dbReference type="SAM" id="MobiDB-lite"/>
    </source>
</evidence>